<dbReference type="FunFam" id="3.40.30.10:FF:000134">
    <property type="entry name" value="Protein disulfide-isomerase"/>
    <property type="match status" value="1"/>
</dbReference>
<reference evidence="16" key="1">
    <citation type="submission" date="2014-09" db="EMBL/GenBank/DDBJ databases">
        <authorList>
            <person name="Mudge J."/>
            <person name="Ramaraj T."/>
            <person name="Lindquist I.E."/>
            <person name="Bharti A.K."/>
            <person name="Sundararajan A."/>
            <person name="Cameron C.T."/>
            <person name="Woodward J.E."/>
            <person name="May G.D."/>
            <person name="Brubaker C."/>
            <person name="Broadhvest J."/>
            <person name="Wilkins T.A."/>
        </authorList>
    </citation>
    <scope>NUCLEOTIDE SEQUENCE</scope>
    <source>
        <strain evidence="16">cv. AKA8401</strain>
    </source>
</reference>
<dbReference type="Proteomes" id="UP000032142">
    <property type="component" value="Unassembled WGS sequence"/>
</dbReference>
<evidence type="ECO:0000256" key="5">
    <source>
        <dbReference type="ARBA" id="ARBA00022729"/>
    </source>
</evidence>
<feature type="domain" description="Thioredoxin" evidence="14">
    <location>
        <begin position="46"/>
        <end position="186"/>
    </location>
</feature>
<dbReference type="Pfam" id="PF00085">
    <property type="entry name" value="Thioredoxin"/>
    <property type="match status" value="2"/>
</dbReference>
<accession>A0A0B0PX58</accession>
<gene>
    <name evidence="15" type="ORF">F383_05037</name>
</gene>
<keyword evidence="11" id="KW-0676">Redox-active center</keyword>
<keyword evidence="10 15" id="KW-0413">Isomerase</keyword>
<dbReference type="SUPFAM" id="SSF52833">
    <property type="entry name" value="Thioredoxin-like"/>
    <property type="match status" value="4"/>
</dbReference>
<keyword evidence="16" id="KW-1185">Reference proteome</keyword>
<evidence type="ECO:0000256" key="2">
    <source>
        <dbReference type="ARBA" id="ARBA00004319"/>
    </source>
</evidence>
<feature type="domain" description="Thioredoxin" evidence="14">
    <location>
        <begin position="406"/>
        <end position="526"/>
    </location>
</feature>
<dbReference type="FunFam" id="3.40.30.10:FF:000204">
    <property type="entry name" value="Protein disulfide isomerase-like 1-6"/>
    <property type="match status" value="1"/>
</dbReference>
<keyword evidence="6" id="KW-0677">Repeat</keyword>
<organism evidence="15 16">
    <name type="scientific">Gossypium arboreum</name>
    <name type="common">Tree cotton</name>
    <name type="synonym">Gossypium nanking</name>
    <dbReference type="NCBI Taxonomy" id="29729"/>
    <lineage>
        <taxon>Eukaryota</taxon>
        <taxon>Viridiplantae</taxon>
        <taxon>Streptophyta</taxon>
        <taxon>Embryophyta</taxon>
        <taxon>Tracheophyta</taxon>
        <taxon>Spermatophyta</taxon>
        <taxon>Magnoliopsida</taxon>
        <taxon>eudicotyledons</taxon>
        <taxon>Gunneridae</taxon>
        <taxon>Pentapetalae</taxon>
        <taxon>rosids</taxon>
        <taxon>malvids</taxon>
        <taxon>Malvales</taxon>
        <taxon>Malvaceae</taxon>
        <taxon>Malvoideae</taxon>
        <taxon>Gossypium</taxon>
    </lineage>
</organism>
<evidence type="ECO:0000256" key="12">
    <source>
        <dbReference type="ARBA" id="ARBA00054003"/>
    </source>
</evidence>
<comment type="function">
    <text evidence="12">Acts as a protein-folding catalyst that interacts with nascent polypeptides to catalyze the formation, isomerization, and reduction or oxidation of disulfide bonds.</text>
</comment>
<dbReference type="EMBL" id="KN449742">
    <property type="protein sequence ID" value="KHG29417.1"/>
    <property type="molecule type" value="Genomic_DNA"/>
</dbReference>
<protein>
    <recommendedName>
        <fullName evidence="4">protein disulfide-isomerase</fullName>
        <ecNumber evidence="4">5.3.4.1</ecNumber>
    </recommendedName>
</protein>
<evidence type="ECO:0000256" key="1">
    <source>
        <dbReference type="ARBA" id="ARBA00001182"/>
    </source>
</evidence>
<name>A0A0B0PX58_GOSAR</name>
<dbReference type="GO" id="GO:0005788">
    <property type="term" value="C:endoplasmic reticulum lumen"/>
    <property type="evidence" value="ECO:0007669"/>
    <property type="project" value="UniProtKB-SubCell"/>
</dbReference>
<dbReference type="Pfam" id="PF13848">
    <property type="entry name" value="Thioredoxin_6"/>
    <property type="match status" value="1"/>
</dbReference>
<dbReference type="InterPro" id="IPR036249">
    <property type="entry name" value="Thioredoxin-like_sf"/>
</dbReference>
<dbReference type="FunFam" id="3.40.30.10:FF:000042">
    <property type="entry name" value="protein disulfide-isomerase A2"/>
    <property type="match status" value="1"/>
</dbReference>
<evidence type="ECO:0000313" key="15">
    <source>
        <dbReference type="EMBL" id="KHG29417.1"/>
    </source>
</evidence>
<sequence>MLFSKNPTSRFLLLTLIFVLLFFFSININASDPTNSEDDSDDLEQLLALDEQEDQLPEDQDQESSSRFSEAEVLSKAQRIVLELNSDNSKRVIDENEFVLLLGYAPWCVRSAELMPQFAEAATSLKELGSPVLMAKLDAERYPKVASLLDIKGFPTLLLFVNRTSQAYTGGFSAEEIVIWARKKTGVPVIRINTVTEAEDFLKKHHMFVIGLFEKFEGSDYKAFIKAAMSDNEIQFAEASNIEVAKLLYPDIKATNFLGIVKSEPERYTAYDGTFEMENILQFLDYNKFPLVTKLTELNSVRVYSSPVKLQVYVFAKADDFKILLEPLQDVARKFITKVMFIYIDIVDENLAKPFLTLFGLEESKNTLVTAFDNKGSSKYLLQSDPTPSNIEEFCSGLLHGSISTYFKSQPIPDNNNASVLAVVGKTFDDLVLNSPKNVLLEVYTPWCINCETTSKQIEKLAKHFKGLDSLIFAKIDASANEHPKLQVDDYPSLFLYKAGDKDNPIKLSTKSGSKELAAFINKQVRPKDQGAKDEL</sequence>
<evidence type="ECO:0000313" key="16">
    <source>
        <dbReference type="Proteomes" id="UP000032142"/>
    </source>
</evidence>
<evidence type="ECO:0000256" key="13">
    <source>
        <dbReference type="SAM" id="SignalP"/>
    </source>
</evidence>
<dbReference type="CDD" id="cd02981">
    <property type="entry name" value="PDI_b_family"/>
    <property type="match status" value="1"/>
</dbReference>
<dbReference type="Gene3D" id="3.40.30.10">
    <property type="entry name" value="Glutaredoxin"/>
    <property type="match status" value="4"/>
</dbReference>
<dbReference type="CDD" id="cd02995">
    <property type="entry name" value="PDI_a_PDI_a'_C"/>
    <property type="match status" value="1"/>
</dbReference>
<evidence type="ECO:0000256" key="9">
    <source>
        <dbReference type="ARBA" id="ARBA00023180"/>
    </source>
</evidence>
<keyword evidence="9" id="KW-0325">Glycoprotein</keyword>
<evidence type="ECO:0000256" key="8">
    <source>
        <dbReference type="ARBA" id="ARBA00023157"/>
    </source>
</evidence>
<evidence type="ECO:0000256" key="11">
    <source>
        <dbReference type="ARBA" id="ARBA00023284"/>
    </source>
</evidence>
<feature type="signal peptide" evidence="13">
    <location>
        <begin position="1"/>
        <end position="30"/>
    </location>
</feature>
<dbReference type="CDD" id="cd02961">
    <property type="entry name" value="PDI_a_family"/>
    <property type="match status" value="1"/>
</dbReference>
<dbReference type="GO" id="GO:0034976">
    <property type="term" value="P:response to endoplasmic reticulum stress"/>
    <property type="evidence" value="ECO:0007669"/>
    <property type="project" value="TreeGrafter"/>
</dbReference>
<evidence type="ECO:0000259" key="14">
    <source>
        <dbReference type="PROSITE" id="PS51352"/>
    </source>
</evidence>
<dbReference type="AlphaFoldDB" id="A0A0B0PX58"/>
<dbReference type="PROSITE" id="PS51352">
    <property type="entry name" value="THIOREDOXIN_2"/>
    <property type="match status" value="2"/>
</dbReference>
<evidence type="ECO:0000256" key="7">
    <source>
        <dbReference type="ARBA" id="ARBA00022824"/>
    </source>
</evidence>
<proteinExistence type="inferred from homology"/>
<dbReference type="PANTHER" id="PTHR18929:SF189">
    <property type="entry name" value="PROTEIN DISULFIDE ISOMERASE-LIKE 1-5-RELATED"/>
    <property type="match status" value="1"/>
</dbReference>
<comment type="similarity">
    <text evidence="3">Belongs to the protein disulfide isomerase family.</text>
</comment>
<evidence type="ECO:0000256" key="10">
    <source>
        <dbReference type="ARBA" id="ARBA00023235"/>
    </source>
</evidence>
<dbReference type="EC" id="5.3.4.1" evidence="4"/>
<keyword evidence="7" id="KW-0256">Endoplasmic reticulum</keyword>
<evidence type="ECO:0000256" key="3">
    <source>
        <dbReference type="ARBA" id="ARBA00006347"/>
    </source>
</evidence>
<keyword evidence="5 13" id="KW-0732">Signal</keyword>
<dbReference type="CDD" id="cd02982">
    <property type="entry name" value="PDI_b'_family"/>
    <property type="match status" value="1"/>
</dbReference>
<evidence type="ECO:0000256" key="6">
    <source>
        <dbReference type="ARBA" id="ARBA00022737"/>
    </source>
</evidence>
<dbReference type="PANTHER" id="PTHR18929">
    <property type="entry name" value="PROTEIN DISULFIDE ISOMERASE"/>
    <property type="match status" value="1"/>
</dbReference>
<comment type="catalytic activity">
    <reaction evidence="1">
        <text>Catalyzes the rearrangement of -S-S- bonds in proteins.</text>
        <dbReference type="EC" id="5.3.4.1"/>
    </reaction>
</comment>
<dbReference type="GO" id="GO:0006457">
    <property type="term" value="P:protein folding"/>
    <property type="evidence" value="ECO:0007669"/>
    <property type="project" value="TreeGrafter"/>
</dbReference>
<dbReference type="InterPro" id="IPR013766">
    <property type="entry name" value="Thioredoxin_domain"/>
</dbReference>
<feature type="chain" id="PRO_5002059616" description="protein disulfide-isomerase" evidence="13">
    <location>
        <begin position="31"/>
        <end position="536"/>
    </location>
</feature>
<keyword evidence="8" id="KW-1015">Disulfide bond</keyword>
<dbReference type="GO" id="GO:0003756">
    <property type="term" value="F:protein disulfide isomerase activity"/>
    <property type="evidence" value="ECO:0007669"/>
    <property type="project" value="UniProtKB-EC"/>
</dbReference>
<dbReference type="FunFam" id="3.40.30.10:FF:000201">
    <property type="entry name" value="Protein disulfide isomerase-like 1-5"/>
    <property type="match status" value="1"/>
</dbReference>
<evidence type="ECO:0000256" key="4">
    <source>
        <dbReference type="ARBA" id="ARBA00012723"/>
    </source>
</evidence>
<comment type="subcellular location">
    <subcellularLocation>
        <location evidence="2">Endoplasmic reticulum lumen</location>
    </subcellularLocation>
</comment>